<sequence>MIYLKSFKLSPHTVNNPNAYPYNVFKNISEEVFVFNNITVLYGNNGSGKSTLLNIIANKLDITGAEEFTNRDYPLDYMLNCSYSLGENQGDGESSQLPPNSLYIKSEDILYEIKKIQQEAVLKEGYLYQHAKLGYTKEHLEKLKESSQMYKQIEIMKFANEKYSNGETSMQIFDEYLVPNGLYLLDEPETSLSPTNQIQLAEEINKLVRFFNCQFIIATHSPFMLGTLDAKIYNLDAPFLRTSRWSELENVRFFYDFFKERKNEFE</sequence>
<dbReference type="EMBL" id="LQYN01000102">
    <property type="protein sequence ID" value="KYC94304.1"/>
    <property type="molecule type" value="Genomic_DNA"/>
</dbReference>
<keyword evidence="6" id="KW-0406">Ion transport</keyword>
<evidence type="ECO:0000256" key="3">
    <source>
        <dbReference type="ARBA" id="ARBA00022475"/>
    </source>
</evidence>
<evidence type="ECO:0000259" key="8">
    <source>
        <dbReference type="SMART" id="SM00382"/>
    </source>
</evidence>
<evidence type="ECO:0000313" key="11">
    <source>
        <dbReference type="Proteomes" id="UP000075666"/>
    </source>
</evidence>
<evidence type="ECO:0000256" key="1">
    <source>
        <dbReference type="ARBA" id="ARBA00004202"/>
    </source>
</evidence>
<dbReference type="GO" id="GO:0006826">
    <property type="term" value="P:iron ion transport"/>
    <property type="evidence" value="ECO:0007669"/>
    <property type="project" value="UniProtKB-KW"/>
</dbReference>
<dbReference type="InterPro" id="IPR051535">
    <property type="entry name" value="Siderophore_ABC-ATPase"/>
</dbReference>
<dbReference type="InterPro" id="IPR041685">
    <property type="entry name" value="AAA_GajA/Old/RecF-like"/>
</dbReference>
<evidence type="ECO:0000313" key="9">
    <source>
        <dbReference type="EMBL" id="KYC94304.1"/>
    </source>
</evidence>
<evidence type="ECO:0000313" key="10">
    <source>
        <dbReference type="EMBL" id="QQX27090.1"/>
    </source>
</evidence>
<evidence type="ECO:0000256" key="2">
    <source>
        <dbReference type="ARBA" id="ARBA00022448"/>
    </source>
</evidence>
<dbReference type="Pfam" id="PF13175">
    <property type="entry name" value="AAA_15"/>
    <property type="match status" value="1"/>
</dbReference>
<gene>
    <name evidence="9" type="ORF">B4102_3655</name>
    <name evidence="10" type="ORF">JGZ69_10175</name>
</gene>
<name>A0A150KLQ7_9BACI</name>
<dbReference type="PANTHER" id="PTHR42771:SF2">
    <property type="entry name" value="IRON(3+)-HYDROXAMATE IMPORT ATP-BINDING PROTEIN FHUC"/>
    <property type="match status" value="1"/>
</dbReference>
<evidence type="ECO:0000256" key="5">
    <source>
        <dbReference type="ARBA" id="ARBA00023004"/>
    </source>
</evidence>
<keyword evidence="11" id="KW-1185">Reference proteome</keyword>
<proteinExistence type="predicted"/>
<dbReference type="PATRIC" id="fig|46224.3.peg.338"/>
<keyword evidence="5" id="KW-0408">Iron</keyword>
<keyword evidence="7" id="KW-0472">Membrane</keyword>
<reference evidence="9 11" key="1">
    <citation type="submission" date="2016-01" db="EMBL/GenBank/DDBJ databases">
        <title>Genome Sequences of Twelve Sporeforming Bacillus Species Isolated from Foods.</title>
        <authorList>
            <person name="Berendsen E.M."/>
            <person name="Wells-Bennik M.H."/>
            <person name="Krawcyk A.O."/>
            <person name="De Jong A."/>
            <person name="Holsappel S."/>
            <person name="Eijlander R.T."/>
            <person name="Kuipers O.P."/>
        </authorList>
    </citation>
    <scope>NUCLEOTIDE SEQUENCE [LARGE SCALE GENOMIC DNA]</scope>
    <source>
        <strain evidence="9 11">B4102</strain>
    </source>
</reference>
<dbReference type="EMBL" id="CP066701">
    <property type="protein sequence ID" value="QQX27090.1"/>
    <property type="molecule type" value="Genomic_DNA"/>
</dbReference>
<dbReference type="STRING" id="46224.B4102_3655"/>
<dbReference type="RefSeq" id="WP_066234943.1">
    <property type="nucleotide sequence ID" value="NZ_CP066701.1"/>
</dbReference>
<reference evidence="10 12" key="2">
    <citation type="submission" date="2020-12" db="EMBL/GenBank/DDBJ databases">
        <title>Taxonomic evaluation of the Bacillus sporothermodurans group of bacteria based on whole genome sequences.</title>
        <authorList>
            <person name="Fiedler G."/>
            <person name="Herbstmann A.-D."/>
            <person name="Doll E."/>
            <person name="Wenning M."/>
            <person name="Brinks E."/>
            <person name="Kabisch J."/>
            <person name="Breitenwieser F."/>
            <person name="Lappann M."/>
            <person name="Boehnlein C."/>
            <person name="Franz C."/>
        </authorList>
    </citation>
    <scope>NUCLEOTIDE SEQUENCE [LARGE SCALE GENOMIC DNA]</scope>
    <source>
        <strain evidence="10 12">DSM 10599</strain>
    </source>
</reference>
<organism evidence="9 11">
    <name type="scientific">Heyndrickxia sporothermodurans</name>
    <dbReference type="NCBI Taxonomy" id="46224"/>
    <lineage>
        <taxon>Bacteria</taxon>
        <taxon>Bacillati</taxon>
        <taxon>Bacillota</taxon>
        <taxon>Bacilli</taxon>
        <taxon>Bacillales</taxon>
        <taxon>Bacillaceae</taxon>
        <taxon>Heyndrickxia</taxon>
    </lineage>
</organism>
<feature type="domain" description="AAA+ ATPase" evidence="8">
    <location>
        <begin position="35"/>
        <end position="238"/>
    </location>
</feature>
<accession>A0A150KLQ7</accession>
<comment type="subcellular location">
    <subcellularLocation>
        <location evidence="1">Cell membrane</location>
        <topology evidence="1">Peripheral membrane protein</topology>
    </subcellularLocation>
</comment>
<dbReference type="GO" id="GO:0005886">
    <property type="term" value="C:plasma membrane"/>
    <property type="evidence" value="ECO:0007669"/>
    <property type="project" value="UniProtKB-SubCell"/>
</dbReference>
<keyword evidence="4" id="KW-0410">Iron transport</keyword>
<dbReference type="PANTHER" id="PTHR42771">
    <property type="entry name" value="IRON(3+)-HYDROXAMATE IMPORT ATP-BINDING PROTEIN FHUC"/>
    <property type="match status" value="1"/>
</dbReference>
<dbReference type="AlphaFoldDB" id="A0A150KLQ7"/>
<dbReference type="Proteomes" id="UP000075666">
    <property type="component" value="Unassembled WGS sequence"/>
</dbReference>
<evidence type="ECO:0000256" key="7">
    <source>
        <dbReference type="ARBA" id="ARBA00023136"/>
    </source>
</evidence>
<evidence type="ECO:0000256" key="6">
    <source>
        <dbReference type="ARBA" id="ARBA00023065"/>
    </source>
</evidence>
<dbReference type="Proteomes" id="UP000595512">
    <property type="component" value="Chromosome"/>
</dbReference>
<dbReference type="InterPro" id="IPR003593">
    <property type="entry name" value="AAA+_ATPase"/>
</dbReference>
<evidence type="ECO:0000256" key="4">
    <source>
        <dbReference type="ARBA" id="ARBA00022496"/>
    </source>
</evidence>
<dbReference type="SMART" id="SM00382">
    <property type="entry name" value="AAA"/>
    <property type="match status" value="1"/>
</dbReference>
<dbReference type="Gene3D" id="3.40.50.300">
    <property type="entry name" value="P-loop containing nucleotide triphosphate hydrolases"/>
    <property type="match status" value="1"/>
</dbReference>
<keyword evidence="2" id="KW-0813">Transport</keyword>
<dbReference type="KEGG" id="hspo:JGZ69_10175"/>
<dbReference type="OrthoDB" id="9784297at2"/>
<dbReference type="SUPFAM" id="SSF52540">
    <property type="entry name" value="P-loop containing nucleoside triphosphate hydrolases"/>
    <property type="match status" value="1"/>
</dbReference>
<keyword evidence="3" id="KW-1003">Cell membrane</keyword>
<protein>
    <submittedName>
        <fullName evidence="10">AAA family ATPase</fullName>
    </submittedName>
</protein>
<evidence type="ECO:0000313" key="12">
    <source>
        <dbReference type="Proteomes" id="UP000595512"/>
    </source>
</evidence>
<dbReference type="InterPro" id="IPR027417">
    <property type="entry name" value="P-loop_NTPase"/>
</dbReference>